<dbReference type="Proteomes" id="UP001642409">
    <property type="component" value="Unassembled WGS sequence"/>
</dbReference>
<evidence type="ECO:0000313" key="2">
    <source>
        <dbReference type="Proteomes" id="UP001642409"/>
    </source>
</evidence>
<keyword evidence="2" id="KW-1185">Reference proteome</keyword>
<sequence length="288" mass="33385">MEDYYYADEVNVSCNNKDFSVVSDDETITVTCPNTNNLIVIQEEYPEEPVVQAQEVERVANRQRKLFSLELKQKVIKKYLELKFLKKRNVMKETVKYFQNDGIEKENIKTFLKNKDEILEEEGGNLDKRWRIKEGKSYVPTFEKHLVEYVNTHDCITISDLRQVTEALRASLPPDHPEYGFKCSNGYIEKFLKRQELSLQVPCRTKQLPPQDQITSSLNGYLQSINNVVAKFNLTQDSILGMDETSVCKQYGTKKFVGKINHGIYKPGTHEYNMTASNDQKQMSSILI</sequence>
<evidence type="ECO:0000313" key="1">
    <source>
        <dbReference type="EMBL" id="CAL6004020.1"/>
    </source>
</evidence>
<name>A0ABP1HWU8_9EUKA</name>
<gene>
    <name evidence="1" type="ORF">HINF_LOCUS18683</name>
</gene>
<comment type="caution">
    <text evidence="1">The sequence shown here is derived from an EMBL/GenBank/DDBJ whole genome shotgun (WGS) entry which is preliminary data.</text>
</comment>
<protein>
    <submittedName>
        <fullName evidence="1">Hypothetical_protein</fullName>
    </submittedName>
</protein>
<proteinExistence type="predicted"/>
<reference evidence="1 2" key="1">
    <citation type="submission" date="2024-07" db="EMBL/GenBank/DDBJ databases">
        <authorList>
            <person name="Akdeniz Z."/>
        </authorList>
    </citation>
    <scope>NUCLEOTIDE SEQUENCE [LARGE SCALE GENOMIC DNA]</scope>
</reference>
<accession>A0ABP1HWU8</accession>
<dbReference type="EMBL" id="CAXDID020000048">
    <property type="protein sequence ID" value="CAL6004020.1"/>
    <property type="molecule type" value="Genomic_DNA"/>
</dbReference>
<organism evidence="1 2">
    <name type="scientific">Hexamita inflata</name>
    <dbReference type="NCBI Taxonomy" id="28002"/>
    <lineage>
        <taxon>Eukaryota</taxon>
        <taxon>Metamonada</taxon>
        <taxon>Diplomonadida</taxon>
        <taxon>Hexamitidae</taxon>
        <taxon>Hexamitinae</taxon>
        <taxon>Hexamita</taxon>
    </lineage>
</organism>